<dbReference type="RefSeq" id="WP_192010094.1">
    <property type="nucleotide sequence ID" value="NZ_JACYTQ010000003.1"/>
</dbReference>
<dbReference type="Proteomes" id="UP000647133">
    <property type="component" value="Unassembled WGS sequence"/>
</dbReference>
<gene>
    <name evidence="2" type="ORF">IFO69_10670</name>
</gene>
<name>A0ABR9AK70_9BACT</name>
<proteinExistence type="predicted"/>
<dbReference type="InterPro" id="IPR044060">
    <property type="entry name" value="Bacterial_rp_domain"/>
</dbReference>
<feature type="domain" description="Bacterial repeat" evidence="1">
    <location>
        <begin position="34"/>
        <end position="101"/>
    </location>
</feature>
<sequence length="434" mass="49173">METSYRIFLLLILFTLGSCKNEDEEPQESYTLSVMASPKEAGEVNVSPDRLSYVEGQSVSLSAVPNENWIFEKWEGDVDDSSSPLSIIMNSDKNITAVFIKKDYPLTINIVGEGTVNEVIVHNPGGRGYPHGTTVELTPEPSEGWEFDSWDGDLSGNEVPQQITVDGEKNVTVRFKEVNFMPAIPAKNIFGQPYVVPSCRLIEAYNEGSDSKTVFEYYDNGMIKRWIEIDGGVGVDTLTVEYRADGLIHIIQEYFNTMTMGYNSEGRLERVFLEHNASGYKDTTDITYVGDRTVRIVQKQFGYFIGNYVHEFDDNYNLIRSVLNDPSNGQTAYERISAFYTDIQNIWLSFGDLRFHFLLAGDYFGEGTYPVVASANLIKSTIYINHYENLPEREYAVFDVLSVNDHGFPTKILNVYSEEEEEVTILKYECDQGN</sequence>
<evidence type="ECO:0000259" key="1">
    <source>
        <dbReference type="Pfam" id="PF18998"/>
    </source>
</evidence>
<dbReference type="PROSITE" id="PS51257">
    <property type="entry name" value="PROKAR_LIPOPROTEIN"/>
    <property type="match status" value="1"/>
</dbReference>
<reference evidence="2 3" key="1">
    <citation type="submission" date="2020-09" db="EMBL/GenBank/DDBJ databases">
        <title>Echinicola sp. CAU 1574 isolated from sand of Sido Beach.</title>
        <authorList>
            <person name="Kim W."/>
        </authorList>
    </citation>
    <scope>NUCLEOTIDE SEQUENCE [LARGE SCALE GENOMIC DNA]</scope>
    <source>
        <strain evidence="2 3">CAU 1574</strain>
    </source>
</reference>
<feature type="domain" description="Bacterial repeat" evidence="1">
    <location>
        <begin position="104"/>
        <end position="178"/>
    </location>
</feature>
<protein>
    <recommendedName>
        <fullName evidence="1">Bacterial repeat domain-containing protein</fullName>
    </recommendedName>
</protein>
<evidence type="ECO:0000313" key="2">
    <source>
        <dbReference type="EMBL" id="MBD8489208.1"/>
    </source>
</evidence>
<organism evidence="2 3">
    <name type="scientific">Echinicola arenosa</name>
    <dbReference type="NCBI Taxonomy" id="2774144"/>
    <lineage>
        <taxon>Bacteria</taxon>
        <taxon>Pseudomonadati</taxon>
        <taxon>Bacteroidota</taxon>
        <taxon>Cytophagia</taxon>
        <taxon>Cytophagales</taxon>
        <taxon>Cyclobacteriaceae</taxon>
        <taxon>Echinicola</taxon>
    </lineage>
</organism>
<dbReference type="EMBL" id="JACYTQ010000003">
    <property type="protein sequence ID" value="MBD8489208.1"/>
    <property type="molecule type" value="Genomic_DNA"/>
</dbReference>
<accession>A0ABR9AK70</accession>
<dbReference type="Pfam" id="PF18998">
    <property type="entry name" value="Flg_new_2"/>
    <property type="match status" value="2"/>
</dbReference>
<evidence type="ECO:0000313" key="3">
    <source>
        <dbReference type="Proteomes" id="UP000647133"/>
    </source>
</evidence>
<comment type="caution">
    <text evidence="2">The sequence shown here is derived from an EMBL/GenBank/DDBJ whole genome shotgun (WGS) entry which is preliminary data.</text>
</comment>
<keyword evidence="3" id="KW-1185">Reference proteome</keyword>